<sequence>MEGYQLKVFVQGSTEPIWRIVKVPVKMTFMDLHLTIQKIFELSGEDTFYFELQEIGISVIKLDITGDVSSKLKTIFCNEIIDDYFYEGMVCDYFYDLEDRWEFGIIVEKKLDDYDVVPKVTDYFGGNLLEDCGGISGYEKIINEIDDELISFDLDYVNECLRDFEVEQVINNDLIKEDFILVLNKLKEIIKKRNIESYQVIKLNGTMTIYWVIIKTIEGYVVELFQSYDDLLQGFYNLRSESINYAFCYCYTFLLSNSAMELEQTLNSKQTIGAFFNEPGYLSSLINLEDGPLLLNWLEELLIGLTFDNNTSEADEIIDINIKNKKFESSSIYVHEPEINISEFDFGYSSKVKLNSSLKLFDRVCVDVICLPTLDTYITNELQMYAVIATEEDYLLKEIIFPDKIFMSEALVDVMVDFFRENGIPKYVVINNLNVLFLVFNFLNENEIGYIEDDTNYEIDLAIADAFGFDNEMIDNPFLQELIEEFRENEEEIETKLDEFLVQNELLN</sequence>
<dbReference type="InterPro" id="IPR012912">
    <property type="entry name" value="Plasmid_pRiA4b_Orf3-like"/>
</dbReference>
<dbReference type="Gene3D" id="3.10.290.30">
    <property type="entry name" value="MM3350-like"/>
    <property type="match status" value="1"/>
</dbReference>
<protein>
    <submittedName>
        <fullName evidence="2">PRiA4b ORF-3-like protein</fullName>
    </submittedName>
</protein>
<keyword evidence="3" id="KW-1185">Reference proteome</keyword>
<proteinExistence type="predicted"/>
<dbReference type="EMBL" id="FOIN01000053">
    <property type="protein sequence ID" value="SET84612.1"/>
    <property type="molecule type" value="Genomic_DNA"/>
</dbReference>
<dbReference type="OrthoDB" id="9801392at2"/>
<dbReference type="InterPro" id="IPR024047">
    <property type="entry name" value="MM3350-like_sf"/>
</dbReference>
<evidence type="ECO:0000313" key="3">
    <source>
        <dbReference type="Proteomes" id="UP000198558"/>
    </source>
</evidence>
<feature type="domain" description="Plasmid pRiA4b Orf3-like" evidence="1">
    <location>
        <begin position="3"/>
        <end position="149"/>
    </location>
</feature>
<dbReference type="RefSeq" id="WP_092356616.1">
    <property type="nucleotide sequence ID" value="NZ_CAOJGJ010000068.1"/>
</dbReference>
<dbReference type="GeneID" id="78289502"/>
<dbReference type="Proteomes" id="UP000198558">
    <property type="component" value="Unassembled WGS sequence"/>
</dbReference>
<evidence type="ECO:0000259" key="1">
    <source>
        <dbReference type="Pfam" id="PF07929"/>
    </source>
</evidence>
<reference evidence="3" key="1">
    <citation type="submission" date="2016-10" db="EMBL/GenBank/DDBJ databases">
        <authorList>
            <person name="Varghese N."/>
            <person name="Submissions S."/>
        </authorList>
    </citation>
    <scope>NUCLEOTIDE SEQUENCE [LARGE SCALE GENOMIC DNA]</scope>
    <source>
        <strain evidence="3">DSM 1551</strain>
    </source>
</reference>
<gene>
    <name evidence="2" type="ORF">SAMN04489758_1533</name>
</gene>
<dbReference type="AlphaFoldDB" id="A0A1I0HLJ0"/>
<organism evidence="2 3">
    <name type="scientific">Thomasclavelia cocleata</name>
    <dbReference type="NCBI Taxonomy" id="69824"/>
    <lineage>
        <taxon>Bacteria</taxon>
        <taxon>Bacillati</taxon>
        <taxon>Bacillota</taxon>
        <taxon>Erysipelotrichia</taxon>
        <taxon>Erysipelotrichales</taxon>
        <taxon>Coprobacillaceae</taxon>
        <taxon>Thomasclavelia</taxon>
    </lineage>
</organism>
<name>A0A1I0HLJ0_9FIRM</name>
<dbReference type="PANTHER" id="PTHR41878">
    <property type="entry name" value="LEXA REPRESSOR-RELATED"/>
    <property type="match status" value="1"/>
</dbReference>
<evidence type="ECO:0000313" key="2">
    <source>
        <dbReference type="EMBL" id="SET84612.1"/>
    </source>
</evidence>
<dbReference type="SUPFAM" id="SSF159941">
    <property type="entry name" value="MM3350-like"/>
    <property type="match status" value="1"/>
</dbReference>
<dbReference type="Pfam" id="PF07929">
    <property type="entry name" value="PRiA4_ORF3"/>
    <property type="match status" value="1"/>
</dbReference>
<dbReference type="PANTHER" id="PTHR41878:SF1">
    <property type="entry name" value="TNPR PROTEIN"/>
    <property type="match status" value="1"/>
</dbReference>
<accession>A0A1I0HLJ0</accession>